<name>A0A5C7GK37_9FLAO</name>
<dbReference type="PANTHER" id="PTHR16026">
    <property type="entry name" value="CARTILAGE ACIDIC PROTEIN 1"/>
    <property type="match status" value="1"/>
</dbReference>
<dbReference type="InterPro" id="IPR026444">
    <property type="entry name" value="Secre_tail"/>
</dbReference>
<gene>
    <name evidence="3" type="ORF">FUA22_01805</name>
</gene>
<dbReference type="InterPro" id="IPR013517">
    <property type="entry name" value="FG-GAP"/>
</dbReference>
<dbReference type="InterPro" id="IPR028994">
    <property type="entry name" value="Integrin_alpha_N"/>
</dbReference>
<dbReference type="Pfam" id="PF07593">
    <property type="entry name" value="UnbV_ASPIC"/>
    <property type="match status" value="1"/>
</dbReference>
<proteinExistence type="predicted"/>
<evidence type="ECO:0000313" key="4">
    <source>
        <dbReference type="Proteomes" id="UP000321080"/>
    </source>
</evidence>
<dbReference type="SUPFAM" id="SSF69318">
    <property type="entry name" value="Integrin alpha N-terminal domain"/>
    <property type="match status" value="1"/>
</dbReference>
<sequence>MYKLHFYFVFFFLIVCNQGFTQQFEQQFINVFNSMNENYGNAVADYDLDGNLDVFIVAYKSFNSSDKSTWSRLLKNTRGRFEDVTEEAGFNMQHSNSTNSDLKLGASWGDYDNDGYPDLLLTHQDGTQLYHNMQNGTFKDLTLSSGITSCIKCNNTSGLWWDYDNDGDLDLYLNYLDIPNRLFKNNGDGTFQEILGALNLNDPGRTWSSLPIDANHDGWTDIYVVNDFGLSKFYINNNGEYFIESTEEYGLTNRGCGMGSTIGDFNNDGVFDIYVTNIAESIINPLFKGNTNMMFENNSMLEGVENGHFGWGTHFFDADNDGDQDLYIVNGDNELHYKNVLFKNLRTEGETQFQNWSKESNANGIANGMGAEVFDYNNDGRLDILVCNTNNSPYLYKNTLATANAWIQVSLEGTTSNRNGFGAIVSASSSGKHYTRLNHGSTMLGQSIKPVHIGFGTSNKIDSLSIKWSNGSMETIYDIAKNQKIKVVELQGMVEGDNYVPGSENENQEIIDEIVNESIDDLEVTTIPNPFSNFVDFHVKSEEVSTVLLQIEIFNINGIKIDQIKQEIPEGNWIKRWNGNKNNLNLAPGIYIYKFSLNNKTKIGKLVYTP</sequence>
<reference evidence="3 4" key="1">
    <citation type="submission" date="2019-08" db="EMBL/GenBank/DDBJ databases">
        <title>Seonamhaeicola sediminis sp. nov., isolated from marine sediment.</title>
        <authorList>
            <person name="Cao W.R."/>
        </authorList>
    </citation>
    <scope>NUCLEOTIDE SEQUENCE [LARGE SCALE GENOMIC DNA]</scope>
    <source>
        <strain evidence="3 4">1505</strain>
    </source>
</reference>
<keyword evidence="1" id="KW-0732">Signal</keyword>
<dbReference type="AlphaFoldDB" id="A0A5C7GK37"/>
<dbReference type="InterPro" id="IPR027039">
    <property type="entry name" value="Crtac1"/>
</dbReference>
<dbReference type="EMBL" id="VRKQ01000008">
    <property type="protein sequence ID" value="TXG38644.1"/>
    <property type="molecule type" value="Genomic_DNA"/>
</dbReference>
<dbReference type="InterPro" id="IPR011519">
    <property type="entry name" value="UnbV_ASPIC"/>
</dbReference>
<keyword evidence="4" id="KW-1185">Reference proteome</keyword>
<evidence type="ECO:0000259" key="2">
    <source>
        <dbReference type="Pfam" id="PF07593"/>
    </source>
</evidence>
<dbReference type="Pfam" id="PF13517">
    <property type="entry name" value="FG-GAP_3"/>
    <property type="match status" value="3"/>
</dbReference>
<dbReference type="NCBIfam" id="TIGR04183">
    <property type="entry name" value="Por_Secre_tail"/>
    <property type="match status" value="1"/>
</dbReference>
<evidence type="ECO:0000313" key="3">
    <source>
        <dbReference type="EMBL" id="TXG38644.1"/>
    </source>
</evidence>
<protein>
    <submittedName>
        <fullName evidence="3">T9SS type A sorting domain-containing protein</fullName>
    </submittedName>
</protein>
<evidence type="ECO:0000256" key="1">
    <source>
        <dbReference type="ARBA" id="ARBA00022729"/>
    </source>
</evidence>
<dbReference type="OrthoDB" id="9816120at2"/>
<accession>A0A5C7GK37</accession>
<comment type="caution">
    <text evidence="3">The sequence shown here is derived from an EMBL/GenBank/DDBJ whole genome shotgun (WGS) entry which is preliminary data.</text>
</comment>
<dbReference type="Proteomes" id="UP000321080">
    <property type="component" value="Unassembled WGS sequence"/>
</dbReference>
<organism evidence="3 4">
    <name type="scientific">Seonamhaeicola maritimus</name>
    <dbReference type="NCBI Taxonomy" id="2591822"/>
    <lineage>
        <taxon>Bacteria</taxon>
        <taxon>Pseudomonadati</taxon>
        <taxon>Bacteroidota</taxon>
        <taxon>Flavobacteriia</taxon>
        <taxon>Flavobacteriales</taxon>
        <taxon>Flavobacteriaceae</taxon>
    </lineage>
</organism>
<feature type="domain" description="ASPIC/UnbV" evidence="2">
    <location>
        <begin position="420"/>
        <end position="485"/>
    </location>
</feature>
<dbReference type="Gene3D" id="2.130.10.130">
    <property type="entry name" value="Integrin alpha, N-terminal"/>
    <property type="match status" value="2"/>
</dbReference>
<dbReference type="PANTHER" id="PTHR16026:SF0">
    <property type="entry name" value="CARTILAGE ACIDIC PROTEIN 1"/>
    <property type="match status" value="1"/>
</dbReference>